<reference evidence="6 7" key="1">
    <citation type="submission" date="2023-03" db="EMBL/GenBank/DDBJ databases">
        <title>Complete genome sequences of several Auritidibacter ignavus strains isolated from ear infections.</title>
        <authorList>
            <person name="Baehr T."/>
            <person name="Baumhoegger A.M."/>
        </authorList>
    </citation>
    <scope>NUCLEOTIDE SEQUENCE [LARGE SCALE GENOMIC DNA]</scope>
    <source>
        <strain evidence="6 7">BABAE-6</strain>
    </source>
</reference>
<dbReference type="Gene3D" id="3.30.2350.10">
    <property type="entry name" value="Pseudouridine synthase"/>
    <property type="match status" value="1"/>
</dbReference>
<dbReference type="Proteomes" id="UP001224674">
    <property type="component" value="Chromosome"/>
</dbReference>
<dbReference type="AlphaFoldDB" id="A0AAJ6ALT2"/>
<dbReference type="GO" id="GO:0003723">
    <property type="term" value="F:RNA binding"/>
    <property type="evidence" value="ECO:0007669"/>
    <property type="project" value="InterPro"/>
</dbReference>
<dbReference type="InterPro" id="IPR050188">
    <property type="entry name" value="RluA_PseudoU_synthase"/>
</dbReference>
<dbReference type="PANTHER" id="PTHR21600:SF84">
    <property type="entry name" value="PSEUDOURIDINE SYNTHASE RSUA_RLUA-LIKE DOMAIN-CONTAINING PROTEIN"/>
    <property type="match status" value="1"/>
</dbReference>
<dbReference type="EMBL" id="CP122566">
    <property type="protein sequence ID" value="WGH92154.1"/>
    <property type="molecule type" value="Genomic_DNA"/>
</dbReference>
<dbReference type="PROSITE" id="PS01129">
    <property type="entry name" value="PSI_RLU"/>
    <property type="match status" value="1"/>
</dbReference>
<comment type="catalytic activity">
    <reaction evidence="1">
        <text>a uridine in RNA = a pseudouridine in RNA</text>
        <dbReference type="Rhea" id="RHEA:48348"/>
        <dbReference type="Rhea" id="RHEA-COMP:12068"/>
        <dbReference type="Rhea" id="RHEA-COMP:12069"/>
        <dbReference type="ChEBI" id="CHEBI:65314"/>
        <dbReference type="ChEBI" id="CHEBI:65315"/>
    </reaction>
</comment>
<keyword evidence="7" id="KW-1185">Reference proteome</keyword>
<name>A0AAJ6ALT2_9MICC</name>
<evidence type="ECO:0000256" key="3">
    <source>
        <dbReference type="ARBA" id="ARBA00033164"/>
    </source>
</evidence>
<dbReference type="SUPFAM" id="SSF55120">
    <property type="entry name" value="Pseudouridine synthase"/>
    <property type="match status" value="1"/>
</dbReference>
<evidence type="ECO:0000259" key="5">
    <source>
        <dbReference type="Pfam" id="PF00849"/>
    </source>
</evidence>
<protein>
    <recommendedName>
        <fullName evidence="2">RNA pseudouridylate synthase</fullName>
    </recommendedName>
    <alternativeName>
        <fullName evidence="3">RNA-uridine isomerase</fullName>
    </alternativeName>
</protein>
<accession>A0AAJ6ALT2</accession>
<evidence type="ECO:0000256" key="1">
    <source>
        <dbReference type="ARBA" id="ARBA00000073"/>
    </source>
</evidence>
<dbReference type="InterPro" id="IPR006224">
    <property type="entry name" value="PsdUridine_synth_RluA-like_CS"/>
</dbReference>
<evidence type="ECO:0000313" key="6">
    <source>
        <dbReference type="EMBL" id="WGH92154.1"/>
    </source>
</evidence>
<evidence type="ECO:0000256" key="2">
    <source>
        <dbReference type="ARBA" id="ARBA00031870"/>
    </source>
</evidence>
<dbReference type="RefSeq" id="WP_110101219.1">
    <property type="nucleotide sequence ID" value="NZ_CP122561.1"/>
</dbReference>
<dbReference type="PANTHER" id="PTHR21600">
    <property type="entry name" value="MITOCHONDRIAL RNA PSEUDOURIDINE SYNTHASE"/>
    <property type="match status" value="1"/>
</dbReference>
<dbReference type="InterPro" id="IPR020103">
    <property type="entry name" value="PsdUridine_synth_cat_dom_sf"/>
</dbReference>
<dbReference type="InterPro" id="IPR006145">
    <property type="entry name" value="PsdUridine_synth_RsuA/RluA"/>
</dbReference>
<feature type="domain" description="Pseudouridine synthase RsuA/RluA-like" evidence="5">
    <location>
        <begin position="111"/>
        <end position="298"/>
    </location>
</feature>
<evidence type="ECO:0000256" key="4">
    <source>
        <dbReference type="SAM" id="MobiDB-lite"/>
    </source>
</evidence>
<dbReference type="GO" id="GO:0000455">
    <property type="term" value="P:enzyme-directed rRNA pseudouridine synthesis"/>
    <property type="evidence" value="ECO:0007669"/>
    <property type="project" value="TreeGrafter"/>
</dbReference>
<dbReference type="GO" id="GO:0009982">
    <property type="term" value="F:pseudouridine synthase activity"/>
    <property type="evidence" value="ECO:0007669"/>
    <property type="project" value="InterPro"/>
</dbReference>
<organism evidence="6 7">
    <name type="scientific">Auritidibacter ignavus</name>
    <dbReference type="NCBI Taxonomy" id="678932"/>
    <lineage>
        <taxon>Bacteria</taxon>
        <taxon>Bacillati</taxon>
        <taxon>Actinomycetota</taxon>
        <taxon>Actinomycetes</taxon>
        <taxon>Micrococcales</taxon>
        <taxon>Micrococcaceae</taxon>
        <taxon>Auritidibacter</taxon>
    </lineage>
</organism>
<feature type="region of interest" description="Disordered" evidence="4">
    <location>
        <begin position="233"/>
        <end position="257"/>
    </location>
</feature>
<dbReference type="Pfam" id="PF00849">
    <property type="entry name" value="PseudoU_synth_2"/>
    <property type="match status" value="1"/>
</dbReference>
<dbReference type="GO" id="GO:0140098">
    <property type="term" value="F:catalytic activity, acting on RNA"/>
    <property type="evidence" value="ECO:0007669"/>
    <property type="project" value="UniProtKB-ARBA"/>
</dbReference>
<sequence>MAMTPPLPVKDGINPTRLHLPVTANQLAELAEQYRPTPPRTIAEYMMARFDHVDPATLRERFDSGEVVTITGDPVGWEQPLGSHEFIWYYRTVPDEQPLPESVQVLFEDEHLLVVDKPHFMPTTPGGRFVKESALVKLRVATGHSDLVPLHRLDRATAGVLLFSTNPATRGAYQMLFEQRRVTKTYQAIVRLDEDPDRAIQQCRRLPLVYRNRIIKTRGVITVDVQDYPVADSGRLDPPRIGKRRRSHDPTTGPNAQTRISWLGARDAQGPVPHHGLGWVRLEPRTGRTHQLRVHLAQLGTPILHDRLYPELLVQAPDEMDRPLQLLASALEFIDPLSGQARRFQTDRRLAYQPR</sequence>
<evidence type="ECO:0000313" key="7">
    <source>
        <dbReference type="Proteomes" id="UP001224674"/>
    </source>
</evidence>
<proteinExistence type="predicted"/>
<gene>
    <name evidence="6" type="ORF">QDX21_07375</name>
</gene>